<evidence type="ECO:0000313" key="1">
    <source>
        <dbReference type="EMBL" id="EAZ93932.1"/>
    </source>
</evidence>
<reference evidence="1 2" key="1">
    <citation type="submission" date="2007-03" db="EMBL/GenBank/DDBJ databases">
        <authorList>
            <person name="Stal L."/>
            <person name="Ferriera S."/>
            <person name="Johnson J."/>
            <person name="Kravitz S."/>
            <person name="Beeson K."/>
            <person name="Sutton G."/>
            <person name="Rogers Y.-H."/>
            <person name="Friedman R."/>
            <person name="Frazier M."/>
            <person name="Venter J.C."/>
        </authorList>
    </citation>
    <scope>NUCLEOTIDE SEQUENCE [LARGE SCALE GENOMIC DNA]</scope>
    <source>
        <strain evidence="1 2">CCY0110</strain>
    </source>
</reference>
<proteinExistence type="predicted"/>
<comment type="caution">
    <text evidence="1">The sequence shown here is derived from an EMBL/GenBank/DDBJ whole genome shotgun (WGS) entry which is preliminary data.</text>
</comment>
<gene>
    <name evidence="1" type="ORF">CY0110_19092</name>
</gene>
<dbReference type="AlphaFoldDB" id="A3IJF0"/>
<name>A3IJF0_9CHRO</name>
<organism evidence="1 2">
    <name type="scientific">Crocosphaera chwakensis CCY0110</name>
    <dbReference type="NCBI Taxonomy" id="391612"/>
    <lineage>
        <taxon>Bacteria</taxon>
        <taxon>Bacillati</taxon>
        <taxon>Cyanobacteriota</taxon>
        <taxon>Cyanophyceae</taxon>
        <taxon>Oscillatoriophycideae</taxon>
        <taxon>Chroococcales</taxon>
        <taxon>Aphanothecaceae</taxon>
        <taxon>Crocosphaera</taxon>
        <taxon>Crocosphaera chwakensis</taxon>
    </lineage>
</organism>
<protein>
    <submittedName>
        <fullName evidence="1">Uncharacterized protein</fullName>
    </submittedName>
</protein>
<dbReference type="Proteomes" id="UP000003781">
    <property type="component" value="Unassembled WGS sequence"/>
</dbReference>
<accession>A3IJF0</accession>
<dbReference type="EMBL" id="AAXW01000002">
    <property type="protein sequence ID" value="EAZ93932.1"/>
    <property type="molecule type" value="Genomic_DNA"/>
</dbReference>
<keyword evidence="2" id="KW-1185">Reference proteome</keyword>
<evidence type="ECO:0000313" key="2">
    <source>
        <dbReference type="Proteomes" id="UP000003781"/>
    </source>
</evidence>
<sequence>MKLILINCIHRINFPSLFHDSNSSLRTSRCNYFCFPFLEGK</sequence>